<feature type="region of interest" description="Disordered" evidence="2">
    <location>
        <begin position="1"/>
        <end position="21"/>
    </location>
</feature>
<proteinExistence type="inferred from homology"/>
<comment type="caution">
    <text evidence="1">Lacks conserved residue(s) required for the propagation of feature annotation.</text>
</comment>
<dbReference type="InterPro" id="IPR038638">
    <property type="entry name" value="RbpA_sf"/>
</dbReference>
<evidence type="ECO:0000256" key="2">
    <source>
        <dbReference type="SAM" id="MobiDB-lite"/>
    </source>
</evidence>
<name>A0A1T5JJP3_9MICO</name>
<comment type="similarity">
    <text evidence="1">Belongs to the RNA polymerase-binding protein RbpA family.</text>
</comment>
<dbReference type="HAMAP" id="MF_01483">
    <property type="entry name" value="RbpA"/>
    <property type="match status" value="1"/>
</dbReference>
<protein>
    <recommendedName>
        <fullName evidence="1">RNA polymerase-binding protein RbpA</fullName>
    </recommendedName>
</protein>
<dbReference type="Proteomes" id="UP000190857">
    <property type="component" value="Unassembled WGS sequence"/>
</dbReference>
<dbReference type="GO" id="GO:0001000">
    <property type="term" value="F:bacterial-type RNA polymerase core enzyme binding"/>
    <property type="evidence" value="ECO:0007669"/>
    <property type="project" value="UniProtKB-UniRule"/>
</dbReference>
<keyword evidence="4" id="KW-1185">Reference proteome</keyword>
<evidence type="ECO:0000313" key="3">
    <source>
        <dbReference type="EMBL" id="SKC51448.1"/>
    </source>
</evidence>
<feature type="region of interest" description="Disordered" evidence="2">
    <location>
        <begin position="56"/>
        <end position="78"/>
    </location>
</feature>
<dbReference type="RefSeq" id="WP_077053188.1">
    <property type="nucleotide sequence ID" value="NZ_FUZP01000001.1"/>
</dbReference>
<keyword evidence="1" id="KW-0805">Transcription regulation</keyword>
<keyword evidence="1" id="KW-0804">Transcription</keyword>
<sequence>MAAGGSAIRGSRVGAGPMGEQDHGFHAERVAVSYWDALGNETVRHFAANLPDEEIPETIDCPASGLPAGRDRANPPALSKLEPYKTHLAYVKERRTEEEAEQLLEEALQQLRARRGTLASAKK</sequence>
<dbReference type="Gene3D" id="2.20.28.270">
    <property type="entry name" value="RNA polymerase-binding protein A"/>
    <property type="match status" value="1"/>
</dbReference>
<organism evidence="3 4">
    <name type="scientific">Okibacterium fritillariae</name>
    <dbReference type="NCBI Taxonomy" id="123320"/>
    <lineage>
        <taxon>Bacteria</taxon>
        <taxon>Bacillati</taxon>
        <taxon>Actinomycetota</taxon>
        <taxon>Actinomycetes</taxon>
        <taxon>Micrococcales</taxon>
        <taxon>Microbacteriaceae</taxon>
        <taxon>Okibacterium</taxon>
    </lineage>
</organism>
<dbReference type="Pfam" id="PF13397">
    <property type="entry name" value="RbpA"/>
    <property type="match status" value="1"/>
</dbReference>
<dbReference type="AlphaFoldDB" id="A0A1T5JJP3"/>
<reference evidence="3 4" key="1">
    <citation type="submission" date="2017-02" db="EMBL/GenBank/DDBJ databases">
        <authorList>
            <person name="Peterson S.W."/>
        </authorList>
    </citation>
    <scope>NUCLEOTIDE SEQUENCE [LARGE SCALE GENOMIC DNA]</scope>
    <source>
        <strain evidence="3 4">VKM Ac-2059</strain>
    </source>
</reference>
<evidence type="ECO:0000256" key="1">
    <source>
        <dbReference type="HAMAP-Rule" id="MF_01483"/>
    </source>
</evidence>
<gene>
    <name evidence="1" type="primary">rbpA</name>
    <name evidence="3" type="ORF">SAMN06309945_1602</name>
</gene>
<dbReference type="STRING" id="123320.SAMN06309945_1602"/>
<comment type="subunit">
    <text evidence="1">Forms a complex with the RNAP catalytic core and with free principal sigma factors.</text>
</comment>
<comment type="function">
    <text evidence="1">Binds to RNA polymerase (RNAP), stimulating transcription from principal, but not alternative sigma factor promoters.</text>
</comment>
<dbReference type="InterPro" id="IPR025182">
    <property type="entry name" value="RNApol-bd_RbpA"/>
</dbReference>
<dbReference type="EMBL" id="FUZP01000001">
    <property type="protein sequence ID" value="SKC51448.1"/>
    <property type="molecule type" value="Genomic_DNA"/>
</dbReference>
<accession>A0A1T5JJP3</accession>
<dbReference type="GO" id="GO:0045893">
    <property type="term" value="P:positive regulation of DNA-templated transcription"/>
    <property type="evidence" value="ECO:0007669"/>
    <property type="project" value="UniProtKB-UniRule"/>
</dbReference>
<evidence type="ECO:0000313" key="4">
    <source>
        <dbReference type="Proteomes" id="UP000190857"/>
    </source>
</evidence>
<dbReference type="OrthoDB" id="3254820at2"/>